<sequence length="399" mass="43858">MAPRHDACCHALESHSGLEVVQELGQGGQGLVLLCTDQETNTQRVACKTIRKRKLTAEEHFTDTQVQWEAQVLEYLSDIPGVLPLVATFEGDDTCFHLLTAFCDAGDLLAKLDSRPPLFKLDDREAAPIIASLARTIARCHARDIMHRDIKPGNILFHHIMNGSDVQEAVLADFGLAATLAPGETLCDCVGTPRYQAPEVIKGCYDHRADIWSLGVVVHVLLTSTLPFGMHCLPRDASIRAIHEAILCNHLELDAFGLSSSAKDLLTRILCKDPDSRLTLDELLCHPWLHLNTASDLVTDHQQIANVVGPASTRITSQKCISEAQSVMPANSNLQQMNGGKLSDVTTSRTDAAANQENKMLDSQPAPKPRRVGMAMRRKCYRRQWANALPENIAMVRAV</sequence>
<protein>
    <recommendedName>
        <fullName evidence="6">Protein kinase domain-containing protein</fullName>
    </recommendedName>
</protein>
<dbReference type="GO" id="GO:0005524">
    <property type="term" value="F:ATP binding"/>
    <property type="evidence" value="ECO:0007669"/>
    <property type="project" value="UniProtKB-KW"/>
</dbReference>
<dbReference type="InterPro" id="IPR008271">
    <property type="entry name" value="Ser/Thr_kinase_AS"/>
</dbReference>
<dbReference type="SMART" id="SM00220">
    <property type="entry name" value="S_TKc"/>
    <property type="match status" value="1"/>
</dbReference>
<dbReference type="SUPFAM" id="SSF56112">
    <property type="entry name" value="Protein kinase-like (PK-like)"/>
    <property type="match status" value="1"/>
</dbReference>
<accession>A0A9D4Z4Y9</accession>
<dbReference type="InterPro" id="IPR000719">
    <property type="entry name" value="Prot_kinase_dom"/>
</dbReference>
<organism evidence="7 8">
    <name type="scientific">Adiantum capillus-veneris</name>
    <name type="common">Maidenhair fern</name>
    <dbReference type="NCBI Taxonomy" id="13818"/>
    <lineage>
        <taxon>Eukaryota</taxon>
        <taxon>Viridiplantae</taxon>
        <taxon>Streptophyta</taxon>
        <taxon>Embryophyta</taxon>
        <taxon>Tracheophyta</taxon>
        <taxon>Polypodiopsida</taxon>
        <taxon>Polypodiidae</taxon>
        <taxon>Polypodiales</taxon>
        <taxon>Pteridineae</taxon>
        <taxon>Pteridaceae</taxon>
        <taxon>Vittarioideae</taxon>
        <taxon>Adiantum</taxon>
    </lineage>
</organism>
<evidence type="ECO:0000259" key="6">
    <source>
        <dbReference type="PROSITE" id="PS50011"/>
    </source>
</evidence>
<keyword evidence="8" id="KW-1185">Reference proteome</keyword>
<dbReference type="OrthoDB" id="25592at2759"/>
<evidence type="ECO:0000256" key="5">
    <source>
        <dbReference type="ARBA" id="ARBA00022840"/>
    </source>
</evidence>
<dbReference type="PROSITE" id="PS00108">
    <property type="entry name" value="PROTEIN_KINASE_ST"/>
    <property type="match status" value="1"/>
</dbReference>
<evidence type="ECO:0000256" key="1">
    <source>
        <dbReference type="ARBA" id="ARBA00022527"/>
    </source>
</evidence>
<evidence type="ECO:0000313" key="7">
    <source>
        <dbReference type="EMBL" id="KAI5061464.1"/>
    </source>
</evidence>
<evidence type="ECO:0000256" key="2">
    <source>
        <dbReference type="ARBA" id="ARBA00022679"/>
    </source>
</evidence>
<dbReference type="AlphaFoldDB" id="A0A9D4Z4Y9"/>
<dbReference type="Pfam" id="PF00069">
    <property type="entry name" value="Pkinase"/>
    <property type="match status" value="1"/>
</dbReference>
<dbReference type="InterPro" id="IPR011009">
    <property type="entry name" value="Kinase-like_dom_sf"/>
</dbReference>
<keyword evidence="2" id="KW-0808">Transferase</keyword>
<keyword evidence="3" id="KW-0547">Nucleotide-binding</keyword>
<dbReference type="Proteomes" id="UP000886520">
    <property type="component" value="Chromosome 23"/>
</dbReference>
<dbReference type="Gene3D" id="1.10.510.10">
    <property type="entry name" value="Transferase(Phosphotransferase) domain 1"/>
    <property type="match status" value="1"/>
</dbReference>
<keyword evidence="5" id="KW-0067">ATP-binding</keyword>
<dbReference type="EMBL" id="JABFUD020000023">
    <property type="protein sequence ID" value="KAI5061464.1"/>
    <property type="molecule type" value="Genomic_DNA"/>
</dbReference>
<name>A0A9D4Z4Y9_ADICA</name>
<dbReference type="PANTHER" id="PTHR24349">
    <property type="entry name" value="SERINE/THREONINE-PROTEIN KINASE"/>
    <property type="match status" value="1"/>
</dbReference>
<comment type="caution">
    <text evidence="7">The sequence shown here is derived from an EMBL/GenBank/DDBJ whole genome shotgun (WGS) entry which is preliminary data.</text>
</comment>
<evidence type="ECO:0000256" key="4">
    <source>
        <dbReference type="ARBA" id="ARBA00022777"/>
    </source>
</evidence>
<evidence type="ECO:0000313" key="8">
    <source>
        <dbReference type="Proteomes" id="UP000886520"/>
    </source>
</evidence>
<evidence type="ECO:0000256" key="3">
    <source>
        <dbReference type="ARBA" id="ARBA00022741"/>
    </source>
</evidence>
<keyword evidence="4" id="KW-0418">Kinase</keyword>
<keyword evidence="1" id="KW-0723">Serine/threonine-protein kinase</keyword>
<reference evidence="7" key="1">
    <citation type="submission" date="2021-01" db="EMBL/GenBank/DDBJ databases">
        <title>Adiantum capillus-veneris genome.</title>
        <authorList>
            <person name="Fang Y."/>
            <person name="Liao Q."/>
        </authorList>
    </citation>
    <scope>NUCLEOTIDE SEQUENCE</scope>
    <source>
        <strain evidence="7">H3</strain>
        <tissue evidence="7">Leaf</tissue>
    </source>
</reference>
<dbReference type="GO" id="GO:0004674">
    <property type="term" value="F:protein serine/threonine kinase activity"/>
    <property type="evidence" value="ECO:0007669"/>
    <property type="project" value="UniProtKB-KW"/>
</dbReference>
<proteinExistence type="predicted"/>
<gene>
    <name evidence="7" type="ORF">GOP47_0023969</name>
</gene>
<feature type="domain" description="Protein kinase" evidence="6">
    <location>
        <begin position="18"/>
        <end position="289"/>
    </location>
</feature>
<dbReference type="InterPro" id="IPR050205">
    <property type="entry name" value="CDPK_Ser/Thr_kinases"/>
</dbReference>
<dbReference type="PROSITE" id="PS50011">
    <property type="entry name" value="PROTEIN_KINASE_DOM"/>
    <property type="match status" value="1"/>
</dbReference>